<protein>
    <submittedName>
        <fullName evidence="1">Uncharacterized protein</fullName>
    </submittedName>
</protein>
<dbReference type="KEGG" id="asr:WL1483_377"/>
<dbReference type="AntiFam" id="ANF00154">
    <property type="entry name" value="Shadow ORF (opposite mnmG)"/>
</dbReference>
<reference evidence="2" key="1">
    <citation type="submission" date="2015-10" db="EMBL/GenBank/DDBJ databases">
        <title>Complete Genome Sequence of Aeromonas schubertii strain WL1483.</title>
        <authorList>
            <person name="Liu L."/>
        </authorList>
    </citation>
    <scope>NUCLEOTIDE SEQUENCE [LARGE SCALE GENOMIC DNA]</scope>
    <source>
        <strain evidence="2">WL1483</strain>
    </source>
</reference>
<evidence type="ECO:0000313" key="2">
    <source>
        <dbReference type="Proteomes" id="UP000058114"/>
    </source>
</evidence>
<dbReference type="EMBL" id="CP013067">
    <property type="protein sequence ID" value="ALP39796.1"/>
    <property type="molecule type" value="Genomic_DNA"/>
</dbReference>
<sequence length="84" mass="9476">MIDGARHDPAQCIDLFNQMSFSDPTDGRVARHMPQRIDIVGQQQGVHPHTSRCRGRFGTGVTATDDDHIKLFMVLHLDHLDRNA</sequence>
<accession>A0A0S2SDN6</accession>
<reference evidence="1 2" key="2">
    <citation type="journal article" date="2016" name="Genome Announc.">
        <title>Complete Genome Sequence of the Highly Virulent Aeromonas schubertii Strain WL1483, Isolated from Diseased Snakehead Fish (Channa argus) in China.</title>
        <authorList>
            <person name="Liu L."/>
            <person name="Li N."/>
            <person name="Zhang D."/>
            <person name="Fu X."/>
            <person name="Shi C."/>
            <person name="Lin Q."/>
            <person name="Hao G."/>
        </authorList>
    </citation>
    <scope>NUCLEOTIDE SEQUENCE [LARGE SCALE GENOMIC DNA]</scope>
    <source>
        <strain evidence="1 2">WL1483</strain>
    </source>
</reference>
<dbReference type="Proteomes" id="UP000058114">
    <property type="component" value="Chromosome"/>
</dbReference>
<organism evidence="1 2">
    <name type="scientific">Aeromonas schubertii</name>
    <dbReference type="NCBI Taxonomy" id="652"/>
    <lineage>
        <taxon>Bacteria</taxon>
        <taxon>Pseudomonadati</taxon>
        <taxon>Pseudomonadota</taxon>
        <taxon>Gammaproteobacteria</taxon>
        <taxon>Aeromonadales</taxon>
        <taxon>Aeromonadaceae</taxon>
        <taxon>Aeromonas</taxon>
    </lineage>
</organism>
<dbReference type="AlphaFoldDB" id="A0A0S2SDN6"/>
<gene>
    <name evidence="1" type="ORF">WL1483_377</name>
</gene>
<name>A0A0S2SDN6_9GAMM</name>
<proteinExistence type="predicted"/>
<evidence type="ECO:0000313" key="1">
    <source>
        <dbReference type="EMBL" id="ALP39796.1"/>
    </source>
</evidence>